<accession>A0ABS9FBD0</accession>
<reference evidence="1 2" key="1">
    <citation type="submission" date="2019-11" db="EMBL/GenBank/DDBJ databases">
        <title>Epiphytic Pseudomonas syringae from cherry orchards.</title>
        <authorList>
            <person name="Hulin M.T."/>
        </authorList>
    </citation>
    <scope>NUCLEOTIDE SEQUENCE [LARGE SCALE GENOMIC DNA]</scope>
    <source>
        <strain evidence="1 2">PA-6-5B</strain>
    </source>
</reference>
<dbReference type="InterPro" id="IPR024252">
    <property type="entry name" value="DUF2528"/>
</dbReference>
<sequence>MNAPSQIKRYKIEQTWGGNHSVTLEVDHETLTTERALEHLRFWTGADDKISEEDGDAVRAAIRDFGVNAIYHMLADFGADFKDEATAKRWSEKMRDMEGYGGETATPYGWLGIRIIAAEAQSPSFEEVELKEVAQA</sequence>
<evidence type="ECO:0000313" key="2">
    <source>
        <dbReference type="Proteomes" id="UP000814003"/>
    </source>
</evidence>
<gene>
    <name evidence="1" type="ORF">GIW56_22810</name>
</gene>
<evidence type="ECO:0000313" key="1">
    <source>
        <dbReference type="EMBL" id="MCF5109665.1"/>
    </source>
</evidence>
<dbReference type="EMBL" id="WKED01000055">
    <property type="protein sequence ID" value="MCF5109665.1"/>
    <property type="molecule type" value="Genomic_DNA"/>
</dbReference>
<dbReference type="RefSeq" id="WP_236309831.1">
    <property type="nucleotide sequence ID" value="NZ_WKED01000055.1"/>
</dbReference>
<keyword evidence="2" id="KW-1185">Reference proteome</keyword>
<proteinExistence type="predicted"/>
<dbReference type="Pfam" id="PF10800">
    <property type="entry name" value="DUF2528"/>
    <property type="match status" value="1"/>
</dbReference>
<dbReference type="Proteomes" id="UP000814003">
    <property type="component" value="Unassembled WGS sequence"/>
</dbReference>
<organism evidence="1 2">
    <name type="scientific">Pseudomonas gessardii</name>
    <dbReference type="NCBI Taxonomy" id="78544"/>
    <lineage>
        <taxon>Bacteria</taxon>
        <taxon>Pseudomonadati</taxon>
        <taxon>Pseudomonadota</taxon>
        <taxon>Gammaproteobacteria</taxon>
        <taxon>Pseudomonadales</taxon>
        <taxon>Pseudomonadaceae</taxon>
        <taxon>Pseudomonas</taxon>
    </lineage>
</organism>
<protein>
    <submittedName>
        <fullName evidence="1">DUF2528 family protein</fullName>
    </submittedName>
</protein>
<comment type="caution">
    <text evidence="1">The sequence shown here is derived from an EMBL/GenBank/DDBJ whole genome shotgun (WGS) entry which is preliminary data.</text>
</comment>
<name>A0ABS9FBD0_9PSED</name>